<protein>
    <submittedName>
        <fullName evidence="1">Uncharacterized protein</fullName>
    </submittedName>
</protein>
<reference evidence="2" key="1">
    <citation type="submission" date="2017-04" db="EMBL/GenBank/DDBJ databases">
        <authorList>
            <person name="Varghese N."/>
            <person name="Submissions S."/>
        </authorList>
    </citation>
    <scope>NUCLEOTIDE SEQUENCE [LARGE SCALE GENOMIC DNA]</scope>
    <source>
        <strain evidence="2">LMG 29540</strain>
    </source>
</reference>
<sequence length="35" mass="3977">MRECKCRREQGRSIGERQDGLVVLLLNTTVGKRCA</sequence>
<evidence type="ECO:0000313" key="1">
    <source>
        <dbReference type="EMBL" id="SMG58869.1"/>
    </source>
</evidence>
<keyword evidence="2" id="KW-1185">Reference proteome</keyword>
<dbReference type="EMBL" id="FXAT01000012">
    <property type="protein sequence ID" value="SMG58869.1"/>
    <property type="molecule type" value="Genomic_DNA"/>
</dbReference>
<name>A0A1X7M0K0_9BURK</name>
<dbReference type="Proteomes" id="UP000193228">
    <property type="component" value="Unassembled WGS sequence"/>
</dbReference>
<gene>
    <name evidence="1" type="ORF">SAMN06265784_11215</name>
</gene>
<proteinExistence type="predicted"/>
<accession>A0A1X7M0K0</accession>
<organism evidence="1 2">
    <name type="scientific">Paraburkholderia susongensis</name>
    <dbReference type="NCBI Taxonomy" id="1515439"/>
    <lineage>
        <taxon>Bacteria</taxon>
        <taxon>Pseudomonadati</taxon>
        <taxon>Pseudomonadota</taxon>
        <taxon>Betaproteobacteria</taxon>
        <taxon>Burkholderiales</taxon>
        <taxon>Burkholderiaceae</taxon>
        <taxon>Paraburkholderia</taxon>
    </lineage>
</organism>
<dbReference type="AlphaFoldDB" id="A0A1X7M0K0"/>
<evidence type="ECO:0000313" key="2">
    <source>
        <dbReference type="Proteomes" id="UP000193228"/>
    </source>
</evidence>